<gene>
    <name evidence="1" type="ORF">PC117_g6379</name>
    <name evidence="2" type="ORF">PC129_g11604</name>
</gene>
<protein>
    <submittedName>
        <fullName evidence="1">Uncharacterized protein</fullName>
    </submittedName>
</protein>
<name>A0A8T1E6W0_9STRA</name>
<evidence type="ECO:0000313" key="2">
    <source>
        <dbReference type="EMBL" id="KAG3217571.1"/>
    </source>
</evidence>
<dbReference type="EMBL" id="RCMV01000414">
    <property type="protein sequence ID" value="KAG3217571.1"/>
    <property type="molecule type" value="Genomic_DNA"/>
</dbReference>
<dbReference type="Proteomes" id="UP000736787">
    <property type="component" value="Unassembled WGS sequence"/>
</dbReference>
<reference evidence="1" key="1">
    <citation type="submission" date="2018-10" db="EMBL/GenBank/DDBJ databases">
        <title>Effector identification in a new, highly contiguous assembly of the strawberry crown rot pathogen Phytophthora cactorum.</title>
        <authorList>
            <person name="Armitage A.D."/>
            <person name="Nellist C.F."/>
            <person name="Bates H."/>
            <person name="Vickerstaff R.J."/>
            <person name="Harrison R.J."/>
        </authorList>
    </citation>
    <scope>NUCLEOTIDE SEQUENCE</scope>
    <source>
        <strain evidence="1">4040</strain>
        <strain evidence="2">P421</strain>
    </source>
</reference>
<evidence type="ECO:0000313" key="1">
    <source>
        <dbReference type="EMBL" id="KAG2947963.1"/>
    </source>
</evidence>
<dbReference type="Proteomes" id="UP000760860">
    <property type="component" value="Unassembled WGS sequence"/>
</dbReference>
<evidence type="ECO:0000313" key="3">
    <source>
        <dbReference type="Proteomes" id="UP000736787"/>
    </source>
</evidence>
<comment type="caution">
    <text evidence="1">The sequence shown here is derived from an EMBL/GenBank/DDBJ whole genome shotgun (WGS) entry which is preliminary data.</text>
</comment>
<sequence>MPYARFQCVVVVLEQKPDLMAMAYEILDVTGGAIEWFITVHVLIHVPLACKVTKQRSSFPLRRVGNHVRTSLMYNETVD</sequence>
<organism evidence="1 3">
    <name type="scientific">Phytophthora cactorum</name>
    <dbReference type="NCBI Taxonomy" id="29920"/>
    <lineage>
        <taxon>Eukaryota</taxon>
        <taxon>Sar</taxon>
        <taxon>Stramenopiles</taxon>
        <taxon>Oomycota</taxon>
        <taxon>Peronosporomycetes</taxon>
        <taxon>Peronosporales</taxon>
        <taxon>Peronosporaceae</taxon>
        <taxon>Phytophthora</taxon>
    </lineage>
</organism>
<proteinExistence type="predicted"/>
<dbReference type="EMBL" id="RCMK01000121">
    <property type="protein sequence ID" value="KAG2947963.1"/>
    <property type="molecule type" value="Genomic_DNA"/>
</dbReference>
<dbReference type="AlphaFoldDB" id="A0A8T1E6W0"/>
<accession>A0A8T1E6W0</accession>